<dbReference type="AlphaFoldDB" id="H1D2S9"/>
<proteinExistence type="predicted"/>
<dbReference type="EMBL" id="ADLT01000065">
    <property type="protein sequence ID" value="EHO62199.1"/>
    <property type="molecule type" value="Genomic_DNA"/>
</dbReference>
<comment type="caution">
    <text evidence="1">The sequence shown here is derived from an EMBL/GenBank/DDBJ whole genome shotgun (WGS) entry which is preliminary data.</text>
</comment>
<organism evidence="1 2">
    <name type="scientific">Dialister succinatiphilus YIT 11850</name>
    <dbReference type="NCBI Taxonomy" id="742743"/>
    <lineage>
        <taxon>Bacteria</taxon>
        <taxon>Bacillati</taxon>
        <taxon>Bacillota</taxon>
        <taxon>Negativicutes</taxon>
        <taxon>Veillonellales</taxon>
        <taxon>Veillonellaceae</taxon>
        <taxon>Dialister</taxon>
    </lineage>
</organism>
<keyword evidence="2" id="KW-1185">Reference proteome</keyword>
<sequence length="956" mass="110910">MTERGSYDEEFWRKIPLYNGHTGRLDDAGVYKLEGDETHPRRLVITCFYPAFIDAAISTNIHAWFVFASAHGLCRSEKDFRIKLAEMECSTSSRNILDYMKGEKGAWNGNLTHQFSKPVSVLAFAKSLACAISQLTGQIVGMGDILGLPPADTDKAVLASCLKKLGCDRADINTEKLLNRCRDKEMELAKKIFSASLETERKRLSQSEFVNYVKSLVSHFEKNLPGESLSNEESRFFKNARDDAAEKVFSDRQKERLMEKQPVEEWLDCLLARYLTGSESRISYEKANHLFRQITELVRETGLSFLDESHMADSDFHAYGYEKKDGRWTFSGKLGQGILHKIKDNWKLWALLHGSAAVFSKTDPLPNEIAEYCDFWDQILSKNRLDWRETGQESSLQWAYEPGLEEWMNHMAEESTISAIWEHADSEADLQDIFHRQKLFLKDILENDKNRGKQFWNQLEESYKGLWTALVKLVRQERMIVRGEANFRLDMEKRYPDAIPFLLDDSRSWEKAEEKWEGLFAGIPGCQRFLTDKSEANLWEGKEFALRQAADFILRKEDVSYWWKQKAADLKVQRERLPLDFSAKLELFWAAANIGIDTCPVSLSFPEKVKKMSINKGQESHEKMMPDREFMEKLFDYYRAPLKPYTFTGLEKKEWMLVKILFFCLDKESIKTYIGNFSPKARDSRNMDNWIKKVCDRAHKGKTDTYTMELQGKDRDIEQVNSWAEASLPGRIRGFHRDQYYSYLAEMDGEISTHFDVSLMTGECLSFGECGSVPWYHQFPEIKEVVFKADRLFFIREKQQGDRELIVWEDKNGDLSVTVYRGQADGDEEKWAVPATGNDEIPGSSGIQMDFRHPSFYFSLGIPLCSWIGKEGEKEQLVLLHSHSYDLAIWPSREKLSWKRNHGRIDAYTEEIRKKGIPVRFTQVFGSVARVKEIYAYAENPRLEIHLNRDYCGLDL</sequence>
<dbReference type="RefSeq" id="WP_008860411.1">
    <property type="nucleotide sequence ID" value="NZ_JH591189.1"/>
</dbReference>
<name>H1D2S9_9FIRM</name>
<dbReference type="Proteomes" id="UP000003277">
    <property type="component" value="Unassembled WGS sequence"/>
</dbReference>
<accession>H1D2S9</accession>
<dbReference type="PATRIC" id="fig|742743.3.peg.1931"/>
<reference evidence="1 2" key="1">
    <citation type="submission" date="2011-11" db="EMBL/GenBank/DDBJ databases">
        <title>The Genome Sequence of Dialister succinatiphilus YIT 11850.</title>
        <authorList>
            <consortium name="The Broad Institute Genome Sequencing Platform"/>
            <person name="Earl A."/>
            <person name="Ward D."/>
            <person name="Feldgarden M."/>
            <person name="Gevers D."/>
            <person name="Morotomi M."/>
            <person name="Young S.K."/>
            <person name="Zeng Q."/>
            <person name="Gargeya S."/>
            <person name="Fitzgerald M."/>
            <person name="Haas B."/>
            <person name="Abouelleil A."/>
            <person name="Alvarado L."/>
            <person name="Arachchi H.M."/>
            <person name="Berlin A."/>
            <person name="Brown A."/>
            <person name="Chapman S.B."/>
            <person name="Dunbar C."/>
            <person name="Gearin G."/>
            <person name="Goldberg J."/>
            <person name="Griggs A."/>
            <person name="Gujja S."/>
            <person name="Heiman D."/>
            <person name="Howarth C."/>
            <person name="Lui A."/>
            <person name="MacDonald P.J.P."/>
            <person name="Montmayeur A."/>
            <person name="Murphy C."/>
            <person name="Neiman D."/>
            <person name="Pearson M."/>
            <person name="Priest M."/>
            <person name="Roberts A."/>
            <person name="Saif S."/>
            <person name="Shea T."/>
            <person name="Sisk P."/>
            <person name="Stolte C."/>
            <person name="Sykes S."/>
            <person name="Wortman J."/>
            <person name="Nusbaum C."/>
            <person name="Birren B."/>
        </authorList>
    </citation>
    <scope>NUCLEOTIDE SEQUENCE [LARGE SCALE GENOMIC DNA]</scope>
    <source>
        <strain evidence="1 2">YIT 11850</strain>
    </source>
</reference>
<protein>
    <submittedName>
        <fullName evidence="1">Uncharacterized protein</fullName>
    </submittedName>
</protein>
<evidence type="ECO:0000313" key="2">
    <source>
        <dbReference type="Proteomes" id="UP000003277"/>
    </source>
</evidence>
<gene>
    <name evidence="1" type="ORF">HMPREF9453_01917</name>
</gene>
<dbReference type="STRING" id="742743.HMPREF9453_01917"/>
<evidence type="ECO:0000313" key="1">
    <source>
        <dbReference type="EMBL" id="EHO62199.1"/>
    </source>
</evidence>
<dbReference type="HOGENOM" id="CLU_308543_0_0_9"/>